<sequence length="175" mass="19593">MSVHWPRPLTMRLMAAEHNAQMRLVPRLRVAAYVLRVTPDGVQLLVFDHVDHPAAGTQVPAGGVKPDETLHDAVLREVAEETGLHDISLVREIGAEHKPHPETGQPRHTTYFHLRTPAHTPAAWQHTVTGTGQDSDMRFACRFVLLPLPAHLADHQDALLNRIDPTWTTRPQPIQ</sequence>
<evidence type="ECO:0000313" key="3">
    <source>
        <dbReference type="EMBL" id="SEK07052.1"/>
    </source>
</evidence>
<dbReference type="SUPFAM" id="SSF55811">
    <property type="entry name" value="Nudix"/>
    <property type="match status" value="1"/>
</dbReference>
<dbReference type="Proteomes" id="UP000198707">
    <property type="component" value="Unassembled WGS sequence"/>
</dbReference>
<dbReference type="InterPro" id="IPR020084">
    <property type="entry name" value="NUDIX_hydrolase_CS"/>
</dbReference>
<dbReference type="GO" id="GO:0016787">
    <property type="term" value="F:hydrolase activity"/>
    <property type="evidence" value="ECO:0007669"/>
    <property type="project" value="UniProtKB-KW"/>
</dbReference>
<dbReference type="PROSITE" id="PS51462">
    <property type="entry name" value="NUDIX"/>
    <property type="match status" value="1"/>
</dbReference>
<dbReference type="Pfam" id="PF00293">
    <property type="entry name" value="NUDIX"/>
    <property type="match status" value="1"/>
</dbReference>
<organism evidence="3 4">
    <name type="scientific">Micromonospora phaseoli</name>
    <dbReference type="NCBI Taxonomy" id="1144548"/>
    <lineage>
        <taxon>Bacteria</taxon>
        <taxon>Bacillati</taxon>
        <taxon>Actinomycetota</taxon>
        <taxon>Actinomycetes</taxon>
        <taxon>Micromonosporales</taxon>
        <taxon>Micromonosporaceae</taxon>
        <taxon>Micromonospora</taxon>
    </lineage>
</organism>
<dbReference type="CDD" id="cd04663">
    <property type="entry name" value="NUDIX_Hydrolase"/>
    <property type="match status" value="1"/>
</dbReference>
<accession>A0A1H7E4S6</accession>
<evidence type="ECO:0000256" key="1">
    <source>
        <dbReference type="ARBA" id="ARBA00022801"/>
    </source>
</evidence>
<name>A0A1H7E4S6_9ACTN</name>
<dbReference type="AlphaFoldDB" id="A0A1H7E4S6"/>
<dbReference type="PROSITE" id="PS00893">
    <property type="entry name" value="NUDIX_BOX"/>
    <property type="match status" value="1"/>
</dbReference>
<evidence type="ECO:0000313" key="4">
    <source>
        <dbReference type="Proteomes" id="UP000198707"/>
    </source>
</evidence>
<evidence type="ECO:0000259" key="2">
    <source>
        <dbReference type="PROSITE" id="PS51462"/>
    </source>
</evidence>
<dbReference type="InterPro" id="IPR000086">
    <property type="entry name" value="NUDIX_hydrolase_dom"/>
</dbReference>
<dbReference type="EMBL" id="FNYV01000023">
    <property type="protein sequence ID" value="SEK07052.1"/>
    <property type="molecule type" value="Genomic_DNA"/>
</dbReference>
<keyword evidence="1" id="KW-0378">Hydrolase</keyword>
<dbReference type="Gene3D" id="3.90.79.10">
    <property type="entry name" value="Nucleoside Triphosphate Pyrophosphohydrolase"/>
    <property type="match status" value="1"/>
</dbReference>
<gene>
    <name evidence="3" type="ORF">SAMN05443287_12326</name>
</gene>
<proteinExistence type="predicted"/>
<dbReference type="InterPro" id="IPR015797">
    <property type="entry name" value="NUDIX_hydrolase-like_dom_sf"/>
</dbReference>
<reference evidence="4" key="1">
    <citation type="submission" date="2016-10" db="EMBL/GenBank/DDBJ databases">
        <authorList>
            <person name="Varghese N."/>
            <person name="Submissions S."/>
        </authorList>
    </citation>
    <scope>NUCLEOTIDE SEQUENCE [LARGE SCALE GENOMIC DNA]</scope>
    <source>
        <strain evidence="4">CGMCC 4.7038</strain>
    </source>
</reference>
<dbReference type="STRING" id="1144548.SAMN05443287_12326"/>
<protein>
    <submittedName>
        <fullName evidence="3">8-oxo-dGTP pyrophosphatase MutT, NUDIX family</fullName>
    </submittedName>
</protein>
<feature type="domain" description="Nudix hydrolase" evidence="2">
    <location>
        <begin position="26"/>
        <end position="165"/>
    </location>
</feature>
<keyword evidence="4" id="KW-1185">Reference proteome</keyword>